<comment type="subunit">
    <text evidence="3">Homodimer.</text>
</comment>
<dbReference type="EMBL" id="CP011126">
    <property type="protein sequence ID" value="AKQ33140.1"/>
    <property type="molecule type" value="Genomic_DNA"/>
</dbReference>
<evidence type="ECO:0000256" key="1">
    <source>
        <dbReference type="ARBA" id="ARBA00004496"/>
    </source>
</evidence>
<proteinExistence type="inferred from homology"/>
<accession>A0ABN4HNG1</accession>
<keyword evidence="8" id="KW-1185">Reference proteome</keyword>
<keyword evidence="4 5" id="KW-0963">Cytoplasm</keyword>
<dbReference type="PRINTS" id="PR01438">
    <property type="entry name" value="UNVRSLSTRESS"/>
</dbReference>
<evidence type="ECO:0000259" key="6">
    <source>
        <dbReference type="Pfam" id="PF00582"/>
    </source>
</evidence>
<comment type="similarity">
    <text evidence="2 5">Belongs to the universal stress protein A family.</text>
</comment>
<dbReference type="Pfam" id="PF00582">
    <property type="entry name" value="Usp"/>
    <property type="match status" value="1"/>
</dbReference>
<dbReference type="PANTHER" id="PTHR46268:SF23">
    <property type="entry name" value="UNIVERSAL STRESS PROTEIN A-RELATED"/>
    <property type="match status" value="1"/>
</dbReference>
<evidence type="ECO:0000313" key="8">
    <source>
        <dbReference type="Proteomes" id="UP000063965"/>
    </source>
</evidence>
<dbReference type="RefSeq" id="WP_048874739.1">
    <property type="nucleotide sequence ID" value="NZ_CP011126.1"/>
</dbReference>
<organism evidence="7 8">
    <name type="scientific">Candidatus Coxiella mudrowiae</name>
    <dbReference type="NCBI Taxonomy" id="2054173"/>
    <lineage>
        <taxon>Bacteria</taxon>
        <taxon>Pseudomonadati</taxon>
        <taxon>Pseudomonadota</taxon>
        <taxon>Gammaproteobacteria</taxon>
        <taxon>Legionellales</taxon>
        <taxon>Coxiellaceae</taxon>
        <taxon>Coxiella</taxon>
    </lineage>
</organism>
<evidence type="ECO:0000256" key="4">
    <source>
        <dbReference type="ARBA" id="ARBA00022490"/>
    </source>
</evidence>
<feature type="domain" description="UspA" evidence="6">
    <location>
        <begin position="3"/>
        <end position="141"/>
    </location>
</feature>
<dbReference type="Gene3D" id="3.40.50.620">
    <property type="entry name" value="HUPs"/>
    <property type="match status" value="1"/>
</dbReference>
<reference evidence="7 8" key="1">
    <citation type="journal article" date="2015" name="Genome Biol. Evol.">
        <title>Distinctive Genome Reduction Rates Revealed by Genomic Analyses of Two Coxiella-Like Endosymbionts in Ticks.</title>
        <authorList>
            <person name="Gottlieb Y."/>
            <person name="Lalzar I."/>
            <person name="Klasson L."/>
        </authorList>
    </citation>
    <scope>NUCLEOTIDE SEQUENCE [LARGE SCALE GENOMIC DNA]</scope>
    <source>
        <strain evidence="7 8">CRt</strain>
    </source>
</reference>
<evidence type="ECO:0000256" key="3">
    <source>
        <dbReference type="ARBA" id="ARBA00011738"/>
    </source>
</evidence>
<dbReference type="InterPro" id="IPR014729">
    <property type="entry name" value="Rossmann-like_a/b/a_fold"/>
</dbReference>
<dbReference type="InterPro" id="IPR006015">
    <property type="entry name" value="Universal_stress_UspA"/>
</dbReference>
<dbReference type="SUPFAM" id="SSF52402">
    <property type="entry name" value="Adenine nucleotide alpha hydrolases-like"/>
    <property type="match status" value="1"/>
</dbReference>
<comment type="subcellular location">
    <subcellularLocation>
        <location evidence="1 5">Cytoplasm</location>
    </subcellularLocation>
</comment>
<comment type="function">
    <text evidence="5">Involved in stress response.</text>
</comment>
<dbReference type="Proteomes" id="UP000063965">
    <property type="component" value="Chromosome"/>
</dbReference>
<dbReference type="PIRSF" id="PIRSF006276">
    <property type="entry name" value="UspA"/>
    <property type="match status" value="1"/>
</dbReference>
<dbReference type="PANTHER" id="PTHR46268">
    <property type="entry name" value="STRESS RESPONSE PROTEIN NHAX"/>
    <property type="match status" value="1"/>
</dbReference>
<sequence>MAYKKILLALSLDLTSDQLLIKKAKELMVEEGTELYLVHAVERMSSYGAAYGISVGMDVEDMLFEEAKKSIKNISSNLNVPSDHQIVKIGPAKFLILDQAESLGVDLILVGSHGRHGIQLLLGSTANTVLHGAKCDVLAVRLKE</sequence>
<gene>
    <name evidence="7" type="ORF">CleRT_00200</name>
</gene>
<name>A0ABN4HNG1_9COXI</name>
<dbReference type="InterPro" id="IPR006016">
    <property type="entry name" value="UspA"/>
</dbReference>
<protein>
    <recommendedName>
        <fullName evidence="5">Universal stress protein</fullName>
    </recommendedName>
</protein>
<evidence type="ECO:0000256" key="5">
    <source>
        <dbReference type="PIRNR" id="PIRNR006276"/>
    </source>
</evidence>
<evidence type="ECO:0000256" key="2">
    <source>
        <dbReference type="ARBA" id="ARBA00008791"/>
    </source>
</evidence>
<evidence type="ECO:0000313" key="7">
    <source>
        <dbReference type="EMBL" id="AKQ33140.1"/>
    </source>
</evidence>